<evidence type="ECO:0000313" key="2">
    <source>
        <dbReference type="Proteomes" id="UP000184287"/>
    </source>
</evidence>
<dbReference type="AlphaFoldDB" id="A0A1M5AVA0"/>
<dbReference type="Pfam" id="PF14903">
    <property type="entry name" value="WG_beta_rep"/>
    <property type="match status" value="6"/>
</dbReference>
<dbReference type="PANTHER" id="PTHR37841:SF1">
    <property type="entry name" value="DUF3298 DOMAIN-CONTAINING PROTEIN"/>
    <property type="match status" value="1"/>
</dbReference>
<accession>A0A1M5AVA0</accession>
<dbReference type="SUPFAM" id="SSF69360">
    <property type="entry name" value="Cell wall binding repeat"/>
    <property type="match status" value="2"/>
</dbReference>
<dbReference type="STRING" id="288992.SAMN04488522_102904"/>
<name>A0A1M5AVA0_9SPHI</name>
<evidence type="ECO:0000313" key="1">
    <source>
        <dbReference type="EMBL" id="SHF34179.1"/>
    </source>
</evidence>
<dbReference type="InterPro" id="IPR032774">
    <property type="entry name" value="WG_beta_rep"/>
</dbReference>
<protein>
    <submittedName>
        <fullName evidence="1">WG containing repeat-containing protein</fullName>
    </submittedName>
</protein>
<dbReference type="Proteomes" id="UP000184287">
    <property type="component" value="Unassembled WGS sequence"/>
</dbReference>
<dbReference type="OrthoDB" id="5464673at2"/>
<gene>
    <name evidence="1" type="ORF">SAMN04488522_102904</name>
</gene>
<reference evidence="2" key="1">
    <citation type="submission" date="2016-11" db="EMBL/GenBank/DDBJ databases">
        <authorList>
            <person name="Varghese N."/>
            <person name="Submissions S."/>
        </authorList>
    </citation>
    <scope>NUCLEOTIDE SEQUENCE [LARGE SCALE GENOMIC DNA]</scope>
    <source>
        <strain evidence="2">DSM 16990</strain>
    </source>
</reference>
<dbReference type="RefSeq" id="WP_073231063.1">
    <property type="nucleotide sequence ID" value="NZ_FQUQ01000002.1"/>
</dbReference>
<keyword evidence="2" id="KW-1185">Reference proteome</keyword>
<proteinExistence type="predicted"/>
<sequence length="356" mass="40325">MTSTIKYLFLFIPFLPLFLYSQNKKDYKTLFNQLSFESASPFHEKRALVCIDDYYQYIDEKGNLLPFKFKRTSEFPGFFVNGRAKIYTKSGKYGYINPSGKLAIDTIYRVAAEFSDSLVFVARKGFYGFIDVNGKEMLPVDRKYMVTLPFKNGVAVVSDGKKYGAINKKGALIISLDFDEIEAFEEGFAIARKTREGLSGVIDATGKFVVEPKYSVLASISEGLIAFCDESEKWGFIDLKGNVVIKPKYSNVGDFHEGMAYVENEDSKVGYIDRKGKQIIDFKFDTALDFSEGLAVATVEIKKNGFTRKLSGYIDKKGDWVFLPAFPEANLFSEGKALILEMSESHHLRWIYITKP</sequence>
<dbReference type="EMBL" id="FQUQ01000002">
    <property type="protein sequence ID" value="SHF34179.1"/>
    <property type="molecule type" value="Genomic_DNA"/>
</dbReference>
<dbReference type="PANTHER" id="PTHR37841">
    <property type="entry name" value="GLR2918 PROTEIN"/>
    <property type="match status" value="1"/>
</dbReference>
<organism evidence="1 2">
    <name type="scientific">Pedobacter caeni</name>
    <dbReference type="NCBI Taxonomy" id="288992"/>
    <lineage>
        <taxon>Bacteria</taxon>
        <taxon>Pseudomonadati</taxon>
        <taxon>Bacteroidota</taxon>
        <taxon>Sphingobacteriia</taxon>
        <taxon>Sphingobacteriales</taxon>
        <taxon>Sphingobacteriaceae</taxon>
        <taxon>Pedobacter</taxon>
    </lineage>
</organism>